<keyword evidence="2" id="KW-0645">Protease</keyword>
<name>A0A0F2TD86_STRR3</name>
<dbReference type="InterPro" id="IPR000064">
    <property type="entry name" value="NLP_P60_dom"/>
</dbReference>
<sequence length="344" mass="35625">MKKAAHLALAGVLAPFGVVLGIALAGGGAAAATPTAAAANSGLGCFKPVAPGQITADGQQLTTEQINNGQIIYQVSVQLQLQPQAAVVAIATALQESTLRNLNSGDLDSLGLFQQRPSQGWGSPTQILDPVYASTKFYAALVKVPGWETLPVTVAAQRVQASAFPDAYAKWEGTARQLVATYSGNATGCSQGNGDGQTTTEATSLPAGFSLPAGTPVQVVTAIKFGISKLGMPYQWGGTGDPSYDCSGLMLRAYEAAGITIHRTTFEQVFDGTPVYGASQLKPGDLIFLAGTDGTPTSPGHVGMYLGSNLVLDAPRTGKNIQITNFTGGYWDKQAVAFRRIMPS</sequence>
<keyword evidence="3" id="KW-0378">Hydrolase</keyword>
<gene>
    <name evidence="7" type="ORF">VM95_25710</name>
</gene>
<accession>A0A0F2TD86</accession>
<comment type="similarity">
    <text evidence="1">Belongs to the peptidase C40 family.</text>
</comment>
<evidence type="ECO:0000256" key="3">
    <source>
        <dbReference type="ARBA" id="ARBA00022801"/>
    </source>
</evidence>
<dbReference type="Proteomes" id="UP000033699">
    <property type="component" value="Unassembled WGS sequence"/>
</dbReference>
<dbReference type="Gene3D" id="3.90.1720.10">
    <property type="entry name" value="endopeptidase domain like (from Nostoc punctiforme)"/>
    <property type="match status" value="1"/>
</dbReference>
<dbReference type="Pfam" id="PF00877">
    <property type="entry name" value="NLPC_P60"/>
    <property type="match status" value="1"/>
</dbReference>
<keyword evidence="8" id="KW-1185">Reference proteome</keyword>
<dbReference type="GO" id="GO:0006508">
    <property type="term" value="P:proteolysis"/>
    <property type="evidence" value="ECO:0007669"/>
    <property type="project" value="UniProtKB-KW"/>
</dbReference>
<dbReference type="AlphaFoldDB" id="A0A0F2TD86"/>
<evidence type="ECO:0000313" key="7">
    <source>
        <dbReference type="EMBL" id="KJS59712.1"/>
    </source>
</evidence>
<proteinExistence type="inferred from homology"/>
<evidence type="ECO:0000256" key="4">
    <source>
        <dbReference type="ARBA" id="ARBA00022807"/>
    </source>
</evidence>
<dbReference type="EMBL" id="JZKH01000061">
    <property type="protein sequence ID" value="KJS59712.1"/>
    <property type="molecule type" value="Genomic_DNA"/>
</dbReference>
<feature type="signal peptide" evidence="5">
    <location>
        <begin position="1"/>
        <end position="25"/>
    </location>
</feature>
<dbReference type="InterPro" id="IPR038765">
    <property type="entry name" value="Papain-like_cys_pep_sf"/>
</dbReference>
<protein>
    <recommendedName>
        <fullName evidence="6">NlpC/P60 domain-containing protein</fullName>
    </recommendedName>
</protein>
<evidence type="ECO:0000256" key="1">
    <source>
        <dbReference type="ARBA" id="ARBA00007074"/>
    </source>
</evidence>
<dbReference type="PROSITE" id="PS51935">
    <property type="entry name" value="NLPC_P60"/>
    <property type="match status" value="1"/>
</dbReference>
<dbReference type="GO" id="GO:0008234">
    <property type="term" value="F:cysteine-type peptidase activity"/>
    <property type="evidence" value="ECO:0007669"/>
    <property type="project" value="UniProtKB-KW"/>
</dbReference>
<evidence type="ECO:0000256" key="2">
    <source>
        <dbReference type="ARBA" id="ARBA00022670"/>
    </source>
</evidence>
<feature type="chain" id="PRO_5039075499" description="NlpC/P60 domain-containing protein" evidence="5">
    <location>
        <begin position="26"/>
        <end position="344"/>
    </location>
</feature>
<feature type="domain" description="NlpC/P60" evidence="6">
    <location>
        <begin position="213"/>
        <end position="342"/>
    </location>
</feature>
<comment type="caution">
    <text evidence="7">The sequence shown here is derived from an EMBL/GenBank/DDBJ whole genome shotgun (WGS) entry which is preliminary data.</text>
</comment>
<keyword evidence="4" id="KW-0788">Thiol protease</keyword>
<evidence type="ECO:0000259" key="6">
    <source>
        <dbReference type="PROSITE" id="PS51935"/>
    </source>
</evidence>
<dbReference type="PANTHER" id="PTHR47053">
    <property type="entry name" value="MUREIN DD-ENDOPEPTIDASE MEPH-RELATED"/>
    <property type="match status" value="1"/>
</dbReference>
<evidence type="ECO:0000256" key="5">
    <source>
        <dbReference type="SAM" id="SignalP"/>
    </source>
</evidence>
<organism evidence="7 8">
    <name type="scientific">Streptomyces rubellomurinus (strain ATCC 31215)</name>
    <dbReference type="NCBI Taxonomy" id="359131"/>
    <lineage>
        <taxon>Bacteria</taxon>
        <taxon>Bacillati</taxon>
        <taxon>Actinomycetota</taxon>
        <taxon>Actinomycetes</taxon>
        <taxon>Kitasatosporales</taxon>
        <taxon>Streptomycetaceae</taxon>
        <taxon>Streptomyces</taxon>
    </lineage>
</organism>
<evidence type="ECO:0000313" key="8">
    <source>
        <dbReference type="Proteomes" id="UP000033699"/>
    </source>
</evidence>
<dbReference type="InterPro" id="IPR051202">
    <property type="entry name" value="Peptidase_C40"/>
</dbReference>
<dbReference type="SUPFAM" id="SSF54001">
    <property type="entry name" value="Cysteine proteinases"/>
    <property type="match status" value="1"/>
</dbReference>
<reference evidence="7 8" key="1">
    <citation type="submission" date="2015-02" db="EMBL/GenBank/DDBJ databases">
        <authorList>
            <person name="Ju K.-S."/>
            <person name="Doroghazi J.R."/>
            <person name="Metcalf W."/>
        </authorList>
    </citation>
    <scope>NUCLEOTIDE SEQUENCE [LARGE SCALE GENOMIC DNA]</scope>
    <source>
        <strain evidence="7 8">ATCC 31215</strain>
    </source>
</reference>
<dbReference type="RefSeq" id="WP_045700746.1">
    <property type="nucleotide sequence ID" value="NZ_JZKH01000061.1"/>
</dbReference>
<dbReference type="OrthoDB" id="5496837at2"/>
<dbReference type="PANTHER" id="PTHR47053:SF1">
    <property type="entry name" value="MUREIN DD-ENDOPEPTIDASE MEPH-RELATED"/>
    <property type="match status" value="1"/>
</dbReference>
<keyword evidence="5" id="KW-0732">Signal</keyword>
<dbReference type="PATRIC" id="fig|359131.3.peg.6328"/>